<sequence length="620" mass="69080">MGRTRDISAPALSGPRAGLIANGLRETLDVCNSSIRTIEEHLPDDLKSFDTLLGPLIRCKNETVTTMKQWAQRPPPVDDGDQSSVKYASKSTRILFSISSSSARLIFPHGGLVMDTKELCRVWAGEPVGARHEYLLFKLESAGNSIHTRKDMWLRLERRPSAKEATKKRKLMGSLLGQFAADDLVTLSPQREDLLRIEHMPSEPQASVVFKEKLSLRYLLDVLNIIHKESLEYHIAGANCWFYASTIAEIVTSKAQAFWKLGDISYCDHWKSKHMINADQYARIMNRALVPTGSSPCAVQLLYPSTTMGEKKSKPKSQTIRSVVLGALPPLACLLRSDRDEPALPSASANDTDWDLVTPILRSKTNDFPLLPALTSSYSRALGSLVSAFKGIPNVETWPMTSDSVGISQMKWDFESCICVPVSHLDRAWESLPGSGGSVKALEWHRDTSGVGHESVVLDVDVVDGPFKTWYVCVERYPDGDFATISPNKARLIRPTSETRAEMEFPDGLPFSHVLRVLAIIQLVSPNYFLVGSNCWFFASIIVEMLDLAQGPSQTKTTRWTKGGCLRMTDHFMTKELNFKQHFEIEQRVRDLISHPKKSISPGSWCNILMSCGSGDAYDT</sequence>
<organism evidence="1 2">
    <name type="scientific">Rhizoctonia solani</name>
    <dbReference type="NCBI Taxonomy" id="456999"/>
    <lineage>
        <taxon>Eukaryota</taxon>
        <taxon>Fungi</taxon>
        <taxon>Dikarya</taxon>
        <taxon>Basidiomycota</taxon>
        <taxon>Agaricomycotina</taxon>
        <taxon>Agaricomycetes</taxon>
        <taxon>Cantharellales</taxon>
        <taxon>Ceratobasidiaceae</taxon>
        <taxon>Rhizoctonia</taxon>
    </lineage>
</organism>
<name>A0A0K6FRN0_9AGAM</name>
<accession>A0A0K6FRN0</accession>
<protein>
    <submittedName>
        <fullName evidence="1">Complex I intermediate-associated protein 84, mitochondrial</fullName>
    </submittedName>
</protein>
<keyword evidence="2" id="KW-1185">Reference proteome</keyword>
<evidence type="ECO:0000313" key="2">
    <source>
        <dbReference type="Proteomes" id="UP000044841"/>
    </source>
</evidence>
<evidence type="ECO:0000313" key="1">
    <source>
        <dbReference type="EMBL" id="CUA68664.1"/>
    </source>
</evidence>
<reference evidence="1 2" key="1">
    <citation type="submission" date="2015-07" db="EMBL/GenBank/DDBJ databases">
        <authorList>
            <person name="Noorani M."/>
        </authorList>
    </citation>
    <scope>NUCLEOTIDE SEQUENCE [LARGE SCALE GENOMIC DNA]</scope>
    <source>
        <strain evidence="1">BBA 69670</strain>
    </source>
</reference>
<dbReference type="AlphaFoldDB" id="A0A0K6FRN0"/>
<dbReference type="Proteomes" id="UP000044841">
    <property type="component" value="Unassembled WGS sequence"/>
</dbReference>
<dbReference type="EMBL" id="CYGV01000502">
    <property type="protein sequence ID" value="CUA68664.1"/>
    <property type="molecule type" value="Genomic_DNA"/>
</dbReference>
<proteinExistence type="predicted"/>
<gene>
    <name evidence="1" type="ORF">RSOLAG22IIIB_08039</name>
</gene>